<dbReference type="EMBL" id="CP000878">
    <property type="protein sequence ID" value="ABX08048.1"/>
    <property type="molecule type" value="Genomic_DNA"/>
</dbReference>
<dbReference type="Pfam" id="PF14251">
    <property type="entry name" value="PterinBD-DUF4346"/>
    <property type="match status" value="1"/>
</dbReference>
<gene>
    <name evidence="2" type="ordered locus">P9211_01171</name>
</gene>
<sequence>MIQKMYSEALSKEIANIDEKHSRRFIALDPKGYFIIKLDQDTKEIIVEHYKNDIDKLGRAIDPDTGKPIKCEKGEKRCPNKVYKGQTAKELGIKLSEVEKETILISRLDHALYLGRELQKAEYCLIHGIAYVQD</sequence>
<organism evidence="2 3">
    <name type="scientific">Prochlorococcus marinus (strain MIT 9211)</name>
    <dbReference type="NCBI Taxonomy" id="93059"/>
    <lineage>
        <taxon>Bacteria</taxon>
        <taxon>Bacillati</taxon>
        <taxon>Cyanobacteriota</taxon>
        <taxon>Cyanophyceae</taxon>
        <taxon>Synechococcales</taxon>
        <taxon>Prochlorococcaceae</taxon>
        <taxon>Prochlorococcus</taxon>
    </lineage>
</organism>
<dbReference type="KEGG" id="pmj:P9211_01171"/>
<dbReference type="AlphaFoldDB" id="A9BCW0"/>
<dbReference type="eggNOG" id="COG4063">
    <property type="taxonomic scope" value="Bacteria"/>
</dbReference>
<keyword evidence="3" id="KW-1185">Reference proteome</keyword>
<dbReference type="PIRSF" id="PIRSF037673">
    <property type="entry name" value="UCP037673"/>
    <property type="match status" value="1"/>
</dbReference>
<dbReference type="RefSeq" id="WP_012194673.1">
    <property type="nucleotide sequence ID" value="NC_009976.1"/>
</dbReference>
<accession>A9BCW0</accession>
<proteinExistence type="predicted"/>
<evidence type="ECO:0000259" key="1">
    <source>
        <dbReference type="Pfam" id="PF14251"/>
    </source>
</evidence>
<dbReference type="HOGENOM" id="CLU_152500_0_0_3"/>
<feature type="domain" description="DUF4346" evidence="1">
    <location>
        <begin position="28"/>
        <end position="134"/>
    </location>
</feature>
<evidence type="ECO:0000313" key="2">
    <source>
        <dbReference type="EMBL" id="ABX08048.1"/>
    </source>
</evidence>
<dbReference type="InterPro" id="IPR017260">
    <property type="entry name" value="UCP037673"/>
</dbReference>
<name>A9BCW0_PROM4</name>
<evidence type="ECO:0000313" key="3">
    <source>
        <dbReference type="Proteomes" id="UP000000788"/>
    </source>
</evidence>
<reference evidence="2 3" key="1">
    <citation type="journal article" date="2007" name="PLoS Genet.">
        <title>Patterns and implications of gene gain and loss in the evolution of Prochlorococcus.</title>
        <authorList>
            <person name="Kettler G.C."/>
            <person name="Martiny A.C."/>
            <person name="Huang K."/>
            <person name="Zucker J."/>
            <person name="Coleman M.L."/>
            <person name="Rodrigue S."/>
            <person name="Chen F."/>
            <person name="Lapidus A."/>
            <person name="Ferriera S."/>
            <person name="Johnson J."/>
            <person name="Steglich C."/>
            <person name="Church G.M."/>
            <person name="Richardson P."/>
            <person name="Chisholm S.W."/>
        </authorList>
    </citation>
    <scope>NUCLEOTIDE SEQUENCE [LARGE SCALE GENOMIC DNA]</scope>
    <source>
        <strain evidence="3">MIT 9211</strain>
    </source>
</reference>
<dbReference type="STRING" id="93059.P9211_01171"/>
<protein>
    <recommendedName>
        <fullName evidence="1">DUF4346 domain-containing protein</fullName>
    </recommendedName>
</protein>
<dbReference type="InterPro" id="IPR025595">
    <property type="entry name" value="PterinBD-DUF4346"/>
</dbReference>
<dbReference type="Proteomes" id="UP000000788">
    <property type="component" value="Chromosome"/>
</dbReference>